<dbReference type="AlphaFoldDB" id="A0A0R1NMY8"/>
<dbReference type="PATRIC" id="fig|1423748.3.peg.1289"/>
<feature type="domain" description="IstB-like ATP-binding" evidence="1">
    <location>
        <begin position="105"/>
        <end position="274"/>
    </location>
</feature>
<gene>
    <name evidence="3" type="ORF">FC37_GL001229</name>
</gene>
<evidence type="ECO:0000259" key="1">
    <source>
        <dbReference type="Pfam" id="PF01695"/>
    </source>
</evidence>
<dbReference type="InterPro" id="IPR027417">
    <property type="entry name" value="P-loop_NTPase"/>
</dbReference>
<evidence type="ECO:0000313" key="3">
    <source>
        <dbReference type="EMBL" id="KRL21741.1"/>
    </source>
</evidence>
<comment type="caution">
    <text evidence="3">The sequence shown here is derived from an EMBL/GenBank/DDBJ whole genome shotgun (WGS) entry which is preliminary data.</text>
</comment>
<dbReference type="CDD" id="cd00009">
    <property type="entry name" value="AAA"/>
    <property type="match status" value="1"/>
</dbReference>
<protein>
    <submittedName>
        <fullName evidence="3">Primosomal protein DnaI</fullName>
    </submittedName>
</protein>
<organism evidence="3 4">
    <name type="scientific">Lactobacillus gallinarum DSM 10532 = JCM 2011</name>
    <dbReference type="NCBI Taxonomy" id="1423748"/>
    <lineage>
        <taxon>Bacteria</taxon>
        <taxon>Bacillati</taxon>
        <taxon>Bacillota</taxon>
        <taxon>Bacilli</taxon>
        <taxon>Lactobacillales</taxon>
        <taxon>Lactobacillaceae</taxon>
        <taxon>Lactobacillus</taxon>
    </lineage>
</organism>
<reference evidence="3 4" key="1">
    <citation type="journal article" date="2015" name="Genome Announc.">
        <title>Expanding the biotechnology potential of lactobacilli through comparative genomics of 213 strains and associated genera.</title>
        <authorList>
            <person name="Sun Z."/>
            <person name="Harris H.M."/>
            <person name="McCann A."/>
            <person name="Guo C."/>
            <person name="Argimon S."/>
            <person name="Zhang W."/>
            <person name="Yang X."/>
            <person name="Jeffery I.B."/>
            <person name="Cooney J.C."/>
            <person name="Kagawa T.F."/>
            <person name="Liu W."/>
            <person name="Song Y."/>
            <person name="Salvetti E."/>
            <person name="Wrobel A."/>
            <person name="Rasinkangas P."/>
            <person name="Parkhill J."/>
            <person name="Rea M.C."/>
            <person name="O'Sullivan O."/>
            <person name="Ritari J."/>
            <person name="Douillard F.P."/>
            <person name="Paul Ross R."/>
            <person name="Yang R."/>
            <person name="Briner A.E."/>
            <person name="Felis G.E."/>
            <person name="de Vos W.M."/>
            <person name="Barrangou R."/>
            <person name="Klaenhammer T.R."/>
            <person name="Caufield P.W."/>
            <person name="Cui Y."/>
            <person name="Zhang H."/>
            <person name="O'Toole P.W."/>
        </authorList>
    </citation>
    <scope>NUCLEOTIDE SEQUENCE [LARGE SCALE GENOMIC DNA]</scope>
    <source>
        <strain evidence="3 4">DSM 10532</strain>
    </source>
</reference>
<dbReference type="eggNOG" id="COG1484">
    <property type="taxonomic scope" value="Bacteria"/>
</dbReference>
<name>A0A0R1NMY8_9LACO</name>
<evidence type="ECO:0000313" key="4">
    <source>
        <dbReference type="Proteomes" id="UP000051311"/>
    </source>
</evidence>
<dbReference type="InterPro" id="IPR002611">
    <property type="entry name" value="IstB_ATP-bd"/>
</dbReference>
<feature type="domain" description="Primosomal DnaI N-terminal" evidence="2">
    <location>
        <begin position="7"/>
        <end position="94"/>
    </location>
</feature>
<proteinExistence type="predicted"/>
<dbReference type="STRING" id="1423748.FC37_GL001229"/>
<dbReference type="GO" id="GO:0005524">
    <property type="term" value="F:ATP binding"/>
    <property type="evidence" value="ECO:0007669"/>
    <property type="project" value="InterPro"/>
</dbReference>
<dbReference type="SUPFAM" id="SSF52540">
    <property type="entry name" value="P-loop containing nucleoside triphosphate hydrolases"/>
    <property type="match status" value="1"/>
</dbReference>
<sequence>MEVGEKMEPIGNVIKKIVKERNLGDEQSLIEQALRDPDVQLFIHANADKIDQKMIRNSISNLYEYYSQKHTASRVMAGYAPQLFLNGKVIDIRYVPTKAKLAQDRKQAAERRLQLIDVPTRLHDVSLSEIDVNDDRKQVLTLIYDFLRKYKQNPHIQGLYLSGDFGVGKTYILAGLANYVVTNMNKNVVFLHVPTFIAGLASHFDDNSLQSEIRRLSECDLLILDDIGAESLSQWSRDDVLGVILQARMDNVLPTFFSSNLDMEALESHFEETRNATDPVKARRLMQRVRFLAKEVVVSGPDRRNSLH</sequence>
<dbReference type="Gene3D" id="3.40.50.300">
    <property type="entry name" value="P-loop containing nucleotide triphosphate hydrolases"/>
    <property type="match status" value="1"/>
</dbReference>
<dbReference type="Pfam" id="PF07319">
    <property type="entry name" value="DnaI_N"/>
    <property type="match status" value="1"/>
</dbReference>
<accession>A0A0R1NMY8</accession>
<evidence type="ECO:0000259" key="2">
    <source>
        <dbReference type="Pfam" id="PF07319"/>
    </source>
</evidence>
<dbReference type="InterPro" id="IPR009928">
    <property type="entry name" value="DnaI_N"/>
</dbReference>
<dbReference type="GO" id="GO:0006260">
    <property type="term" value="P:DNA replication"/>
    <property type="evidence" value="ECO:0007669"/>
    <property type="project" value="TreeGrafter"/>
</dbReference>
<dbReference type="Proteomes" id="UP000051311">
    <property type="component" value="Unassembled WGS sequence"/>
</dbReference>
<dbReference type="PANTHER" id="PTHR30050">
    <property type="entry name" value="CHROMOSOMAL REPLICATION INITIATOR PROTEIN DNAA"/>
    <property type="match status" value="1"/>
</dbReference>
<dbReference type="PANTHER" id="PTHR30050:SF8">
    <property type="entry name" value="PRIMOSOMAL PROTEIN DNAI"/>
    <property type="match status" value="1"/>
</dbReference>
<dbReference type="Pfam" id="PF01695">
    <property type="entry name" value="IstB_IS21"/>
    <property type="match status" value="1"/>
</dbReference>
<dbReference type="NCBIfam" id="NF006505">
    <property type="entry name" value="PRK08939.1"/>
    <property type="match status" value="1"/>
</dbReference>
<dbReference type="EMBL" id="AZEL01000044">
    <property type="protein sequence ID" value="KRL21741.1"/>
    <property type="molecule type" value="Genomic_DNA"/>
</dbReference>